<keyword evidence="2 9" id="KW-0813">Transport</keyword>
<dbReference type="GeneID" id="30148603"/>
<organism evidence="12 13">
    <name type="scientific">Babjeviella inositovora NRRL Y-12698</name>
    <dbReference type="NCBI Taxonomy" id="984486"/>
    <lineage>
        <taxon>Eukaryota</taxon>
        <taxon>Fungi</taxon>
        <taxon>Dikarya</taxon>
        <taxon>Ascomycota</taxon>
        <taxon>Saccharomycotina</taxon>
        <taxon>Pichiomycetes</taxon>
        <taxon>Serinales incertae sedis</taxon>
        <taxon>Babjeviella</taxon>
    </lineage>
</organism>
<name>A0A1E3QWE7_9ASCO</name>
<dbReference type="FunFam" id="1.10.3080.10:FF:000011">
    <property type="entry name" value="Chloride channel protein"/>
    <property type="match status" value="1"/>
</dbReference>
<evidence type="ECO:0000256" key="7">
    <source>
        <dbReference type="ARBA" id="ARBA00023214"/>
    </source>
</evidence>
<feature type="transmembrane region" description="Helical" evidence="9">
    <location>
        <begin position="396"/>
        <end position="416"/>
    </location>
</feature>
<dbReference type="GO" id="GO:0005797">
    <property type="term" value="C:Golgi medial cisterna"/>
    <property type="evidence" value="ECO:0007669"/>
    <property type="project" value="EnsemblFungi"/>
</dbReference>
<evidence type="ECO:0000256" key="2">
    <source>
        <dbReference type="ARBA" id="ARBA00022448"/>
    </source>
</evidence>
<dbReference type="CDD" id="cd04591">
    <property type="entry name" value="CBS_pair_voltage-gated_CLC_euk_bac"/>
    <property type="match status" value="1"/>
</dbReference>
<evidence type="ECO:0000259" key="11">
    <source>
        <dbReference type="PROSITE" id="PS51371"/>
    </source>
</evidence>
<dbReference type="GO" id="GO:0006878">
    <property type="term" value="P:intracellular copper ion homeostasis"/>
    <property type="evidence" value="ECO:0007669"/>
    <property type="project" value="EnsemblFungi"/>
</dbReference>
<dbReference type="Pfam" id="PF00654">
    <property type="entry name" value="Voltage_CLC"/>
    <property type="match status" value="1"/>
</dbReference>
<dbReference type="EMBL" id="KV454427">
    <property type="protein sequence ID" value="ODQ82009.1"/>
    <property type="molecule type" value="Genomic_DNA"/>
</dbReference>
<comment type="caution">
    <text evidence="9">Lacks conserved residue(s) required for the propagation of feature annotation.</text>
</comment>
<dbReference type="InterPro" id="IPR014743">
    <property type="entry name" value="Cl-channel_core"/>
</dbReference>
<dbReference type="InterPro" id="IPR046342">
    <property type="entry name" value="CBS_dom_sf"/>
</dbReference>
<dbReference type="Gene3D" id="1.10.3080.10">
    <property type="entry name" value="Clc chloride channel"/>
    <property type="match status" value="1"/>
</dbReference>
<dbReference type="Proteomes" id="UP000094336">
    <property type="component" value="Unassembled WGS sequence"/>
</dbReference>
<gene>
    <name evidence="12" type="ORF">BABINDRAFT_170572</name>
</gene>
<dbReference type="RefSeq" id="XP_018987337.1">
    <property type="nucleotide sequence ID" value="XM_019130750.1"/>
</dbReference>
<feature type="transmembrane region" description="Helical" evidence="9">
    <location>
        <begin position="307"/>
        <end position="332"/>
    </location>
</feature>
<evidence type="ECO:0000256" key="5">
    <source>
        <dbReference type="ARBA" id="ARBA00023065"/>
    </source>
</evidence>
<keyword evidence="6 9" id="KW-0472">Membrane</keyword>
<evidence type="ECO:0000256" key="6">
    <source>
        <dbReference type="ARBA" id="ARBA00023136"/>
    </source>
</evidence>
<dbReference type="Gene3D" id="3.90.1280.20">
    <property type="match status" value="1"/>
</dbReference>
<dbReference type="PROSITE" id="PS51371">
    <property type="entry name" value="CBS"/>
    <property type="match status" value="1"/>
</dbReference>
<keyword evidence="3 9" id="KW-0812">Transmembrane</keyword>
<dbReference type="PRINTS" id="PR00762">
    <property type="entry name" value="CLCHANNEL"/>
</dbReference>
<dbReference type="SUPFAM" id="SSF81340">
    <property type="entry name" value="Clc chloride channel"/>
    <property type="match status" value="1"/>
</dbReference>
<feature type="transmembrane region" description="Helical" evidence="9">
    <location>
        <begin position="266"/>
        <end position="286"/>
    </location>
</feature>
<reference evidence="13" key="1">
    <citation type="submission" date="2016-05" db="EMBL/GenBank/DDBJ databases">
        <title>Comparative genomics of biotechnologically important yeasts.</title>
        <authorList>
            <consortium name="DOE Joint Genome Institute"/>
            <person name="Riley R."/>
            <person name="Haridas S."/>
            <person name="Wolfe K.H."/>
            <person name="Lopes M.R."/>
            <person name="Hittinger C.T."/>
            <person name="Goker M."/>
            <person name="Salamov A."/>
            <person name="Wisecaver J."/>
            <person name="Long T.M."/>
            <person name="Aerts A.L."/>
            <person name="Barry K."/>
            <person name="Choi C."/>
            <person name="Clum A."/>
            <person name="Coughlan A.Y."/>
            <person name="Deshpande S."/>
            <person name="Douglass A.P."/>
            <person name="Hanson S.J."/>
            <person name="Klenk H.-P."/>
            <person name="Labutti K."/>
            <person name="Lapidus A."/>
            <person name="Lindquist E."/>
            <person name="Lipzen A."/>
            <person name="Meier-Kolthoff J.P."/>
            <person name="Ohm R.A."/>
            <person name="Otillar R.P."/>
            <person name="Pangilinan J."/>
            <person name="Peng Y."/>
            <person name="Rokas A."/>
            <person name="Rosa C.A."/>
            <person name="Scheuner C."/>
            <person name="Sibirny A.A."/>
            <person name="Slot J.C."/>
            <person name="Stielow J.B."/>
            <person name="Sun H."/>
            <person name="Kurtzman C.P."/>
            <person name="Blackwell M."/>
            <person name="Grigoriev I.V."/>
            <person name="Jeffries T.W."/>
        </authorList>
    </citation>
    <scope>NUCLEOTIDE SEQUENCE [LARGE SCALE GENOMIC DNA]</scope>
    <source>
        <strain evidence="13">NRRL Y-12698</strain>
    </source>
</reference>
<dbReference type="STRING" id="984486.A0A1E3QWE7"/>
<dbReference type="GO" id="GO:0034756">
    <property type="term" value="P:regulation of iron ion transport"/>
    <property type="evidence" value="ECO:0007669"/>
    <property type="project" value="EnsemblFungi"/>
</dbReference>
<dbReference type="AlphaFoldDB" id="A0A1E3QWE7"/>
<dbReference type="InterPro" id="IPR000644">
    <property type="entry name" value="CBS_dom"/>
</dbReference>
<dbReference type="SUPFAM" id="SSF54631">
    <property type="entry name" value="CBS-domain pair"/>
    <property type="match status" value="1"/>
</dbReference>
<dbReference type="GO" id="GO:0000324">
    <property type="term" value="C:fungal-type vacuole"/>
    <property type="evidence" value="ECO:0007669"/>
    <property type="project" value="EnsemblFungi"/>
</dbReference>
<dbReference type="GO" id="GO:0006879">
    <property type="term" value="P:intracellular iron ion homeostasis"/>
    <property type="evidence" value="ECO:0007669"/>
    <property type="project" value="EnsemblFungi"/>
</dbReference>
<dbReference type="GO" id="GO:0005886">
    <property type="term" value="C:plasma membrane"/>
    <property type="evidence" value="ECO:0007669"/>
    <property type="project" value="EnsemblFungi"/>
</dbReference>
<dbReference type="GO" id="GO:0005783">
    <property type="term" value="C:endoplasmic reticulum"/>
    <property type="evidence" value="ECO:0007669"/>
    <property type="project" value="EnsemblFungi"/>
</dbReference>
<keyword evidence="4 9" id="KW-1133">Transmembrane helix</keyword>
<comment type="similarity">
    <text evidence="9">Belongs to the chloride channel (TC 2.A.49) family.</text>
</comment>
<dbReference type="Pfam" id="PF00571">
    <property type="entry name" value="CBS"/>
    <property type="match status" value="1"/>
</dbReference>
<sequence>MTELRNRSRASPGDRFDEFTTIDWVEDNLKENQRQLLKASNKTTTGKIQTIFRKIKLETQSWLVLTLIGVFIGIIAGCLNIFTAWLVDLKSGRCSTHFYLGKRFCCWGETEANCTAWVEWSRFAPFNYVLFVLFSVAFSSSAALLVKHYAPSAAGSGISEIKCIVSGFRLKGFLGWWTLAIKSIGLPLTIASGLSVGKEGPSVHYAACAGNCITSLFKTYQESAAKSRDFLAAAAAAGVAVAFGSPMGGVLFSIEEISNVFKLRTMWSAYFCALAATTTLSLMNPFRTGQLVLFEVSYDKQWHVFEIPFFIILGAFGGVYGIVVSRFNIYVVSFRKRYLASFAIREVVLLTSLTAMFCYFNEFLRLDMTESMQILFHECNANWDHRICDLKNNSSALIYSLIFATAVRMLLVVVSYGCKVPAGIFVPSMAAGATFGRALGILVQAMQTRFAGAFYFRACDNGDALSCITPGTYAFLGAGAALSGITHLTVTVVVIMFELTGALKYILPTMIVVAVTKSINDKWGHGGIADQMIRFNGLPFIDNKEDHDFNAPTVKAMSTPVVAFPAIGLRLSELQNVLRETPFADFPVVESLAAPHILGYISRQDVRLVEETFMRSGRSTSSENSPDFVCKFAVDGVEDDMIDFSAVVNLAPLLVTVSMPLETTLDIFHKLGPRFMLVETEGVLSGIITQKDVLRFEAQLHNLAARIRETLRWIGGGLQSENEPAHHANPDLIARIWETLRWTGGGPHSEHESAQHEPTQHEPAHHVNPDLNTQIWETLRRIGGEVGEAWTMASQAGIRGYARMRGE</sequence>
<dbReference type="CDD" id="cd03684">
    <property type="entry name" value="ClC_3_like"/>
    <property type="match status" value="1"/>
</dbReference>
<keyword evidence="7 9" id="KW-0868">Chloride</keyword>
<comment type="subcellular location">
    <subcellularLocation>
        <location evidence="1 9">Membrane</location>
        <topology evidence="1 9">Multi-pass membrane protein</topology>
    </subcellularLocation>
</comment>
<feature type="transmembrane region" description="Helical" evidence="9">
    <location>
        <begin position="230"/>
        <end position="254"/>
    </location>
</feature>
<dbReference type="PANTHER" id="PTHR45711:SF9">
    <property type="entry name" value="ANION_PROTON EXCHANGE TRANSPORTER GEF1"/>
    <property type="match status" value="1"/>
</dbReference>
<evidence type="ECO:0000256" key="9">
    <source>
        <dbReference type="RuleBase" id="RU361221"/>
    </source>
</evidence>
<feature type="domain" description="CBS" evidence="11">
    <location>
        <begin position="648"/>
        <end position="703"/>
    </location>
</feature>
<dbReference type="OrthoDB" id="44789at2759"/>
<feature type="transmembrane region" description="Helical" evidence="9">
    <location>
        <begin position="62"/>
        <end position="87"/>
    </location>
</feature>
<feature type="transmembrane region" description="Helical" evidence="9">
    <location>
        <begin position="422"/>
        <end position="443"/>
    </location>
</feature>
<keyword evidence="5 9" id="KW-0406">Ion transport</keyword>
<evidence type="ECO:0000256" key="8">
    <source>
        <dbReference type="PROSITE-ProRule" id="PRU00703"/>
    </source>
</evidence>
<protein>
    <recommendedName>
        <fullName evidence="9">Chloride channel protein</fullName>
    </recommendedName>
</protein>
<dbReference type="InterPro" id="IPR001807">
    <property type="entry name" value="ClC"/>
</dbReference>
<evidence type="ECO:0000256" key="10">
    <source>
        <dbReference type="SAM" id="MobiDB-lite"/>
    </source>
</evidence>
<dbReference type="GO" id="GO:0005769">
    <property type="term" value="C:early endosome"/>
    <property type="evidence" value="ECO:0007669"/>
    <property type="project" value="TreeGrafter"/>
</dbReference>
<evidence type="ECO:0000256" key="3">
    <source>
        <dbReference type="ARBA" id="ARBA00022692"/>
    </source>
</evidence>
<evidence type="ECO:0000256" key="1">
    <source>
        <dbReference type="ARBA" id="ARBA00004141"/>
    </source>
</evidence>
<feature type="transmembrane region" description="Helical" evidence="9">
    <location>
        <begin position="126"/>
        <end position="146"/>
    </location>
</feature>
<keyword evidence="13" id="KW-1185">Reference proteome</keyword>
<dbReference type="PANTHER" id="PTHR45711">
    <property type="entry name" value="CHLORIDE CHANNEL PROTEIN"/>
    <property type="match status" value="1"/>
</dbReference>
<feature type="transmembrane region" description="Helical" evidence="9">
    <location>
        <begin position="338"/>
        <end position="360"/>
    </location>
</feature>
<evidence type="ECO:0000256" key="4">
    <source>
        <dbReference type="ARBA" id="ARBA00022989"/>
    </source>
</evidence>
<feature type="region of interest" description="Disordered" evidence="10">
    <location>
        <begin position="744"/>
        <end position="768"/>
    </location>
</feature>
<keyword evidence="8" id="KW-0129">CBS domain</keyword>
<dbReference type="SMART" id="SM00116">
    <property type="entry name" value="CBS"/>
    <property type="match status" value="2"/>
</dbReference>
<proteinExistence type="inferred from homology"/>
<feature type="compositionally biased region" description="Basic and acidic residues" evidence="10">
    <location>
        <begin position="748"/>
        <end position="768"/>
    </location>
</feature>
<evidence type="ECO:0000313" key="12">
    <source>
        <dbReference type="EMBL" id="ODQ82009.1"/>
    </source>
</evidence>
<dbReference type="GO" id="GO:0005247">
    <property type="term" value="F:voltage-gated chloride channel activity"/>
    <property type="evidence" value="ECO:0007669"/>
    <property type="project" value="EnsemblFungi"/>
</dbReference>
<dbReference type="Gene3D" id="3.10.580.20">
    <property type="match status" value="1"/>
</dbReference>
<evidence type="ECO:0000313" key="13">
    <source>
        <dbReference type="Proteomes" id="UP000094336"/>
    </source>
</evidence>
<accession>A0A1E3QWE7</accession>